<dbReference type="GO" id="GO:0046872">
    <property type="term" value="F:metal ion binding"/>
    <property type="evidence" value="ECO:0007669"/>
    <property type="project" value="UniProtKB-UniRule"/>
</dbReference>
<dbReference type="PANTHER" id="PTHR10192:SF5">
    <property type="entry name" value="GEPHYRIN"/>
    <property type="match status" value="1"/>
</dbReference>
<dbReference type="Pfam" id="PF00994">
    <property type="entry name" value="MoCF_biosynth"/>
    <property type="match status" value="1"/>
</dbReference>
<dbReference type="Gene3D" id="3.90.105.10">
    <property type="entry name" value="Molybdopterin biosynthesis moea protein, domain 2"/>
    <property type="match status" value="1"/>
</dbReference>
<feature type="domain" description="MoaB/Mog" evidence="14">
    <location>
        <begin position="179"/>
        <end position="316"/>
    </location>
</feature>
<keyword evidence="9 13" id="KW-0479">Metal-binding</keyword>
<comment type="caution">
    <text evidence="15">The sequence shown here is derived from an EMBL/GenBank/DDBJ whole genome shotgun (WGS) entry which is preliminary data.</text>
</comment>
<protein>
    <recommendedName>
        <fullName evidence="6 13">Molybdopterin molybdenumtransferase</fullName>
        <ecNumber evidence="5 13">2.10.1.1</ecNumber>
    </recommendedName>
</protein>
<dbReference type="Gene3D" id="2.170.190.11">
    <property type="entry name" value="Molybdopterin biosynthesis moea protein, domain 3"/>
    <property type="match status" value="1"/>
</dbReference>
<dbReference type="InterPro" id="IPR001453">
    <property type="entry name" value="MoaB/Mog_dom"/>
</dbReference>
<dbReference type="FunFam" id="3.40.980.10:FF:000004">
    <property type="entry name" value="Molybdopterin molybdenumtransferase"/>
    <property type="match status" value="1"/>
</dbReference>
<dbReference type="InterPro" id="IPR005110">
    <property type="entry name" value="MoeA_linker/N"/>
</dbReference>
<keyword evidence="16" id="KW-1185">Reference proteome</keyword>
<dbReference type="NCBIfam" id="TIGR00177">
    <property type="entry name" value="molyb_syn"/>
    <property type="match status" value="1"/>
</dbReference>
<dbReference type="Pfam" id="PF03454">
    <property type="entry name" value="MoeA_C"/>
    <property type="match status" value="1"/>
</dbReference>
<dbReference type="InterPro" id="IPR036688">
    <property type="entry name" value="MoeA_C_domain_IV_sf"/>
</dbReference>
<dbReference type="InterPro" id="IPR036425">
    <property type="entry name" value="MoaB/Mog-like_dom_sf"/>
</dbReference>
<evidence type="ECO:0000256" key="1">
    <source>
        <dbReference type="ARBA" id="ARBA00001946"/>
    </source>
</evidence>
<evidence type="ECO:0000256" key="7">
    <source>
        <dbReference type="ARBA" id="ARBA00022505"/>
    </source>
</evidence>
<dbReference type="InterPro" id="IPR036135">
    <property type="entry name" value="MoeA_linker/N_sf"/>
</dbReference>
<comment type="similarity">
    <text evidence="4 13">Belongs to the MoeA family.</text>
</comment>
<evidence type="ECO:0000256" key="8">
    <source>
        <dbReference type="ARBA" id="ARBA00022679"/>
    </source>
</evidence>
<evidence type="ECO:0000256" key="12">
    <source>
        <dbReference type="ARBA" id="ARBA00047317"/>
    </source>
</evidence>
<evidence type="ECO:0000256" key="13">
    <source>
        <dbReference type="RuleBase" id="RU365090"/>
    </source>
</evidence>
<dbReference type="NCBIfam" id="NF045515">
    <property type="entry name" value="Glp_gephyrin"/>
    <property type="match status" value="1"/>
</dbReference>
<dbReference type="Gene3D" id="3.40.980.10">
    <property type="entry name" value="MoaB/Mog-like domain"/>
    <property type="match status" value="1"/>
</dbReference>
<dbReference type="Pfam" id="PF03453">
    <property type="entry name" value="MoeA_N"/>
    <property type="match status" value="1"/>
</dbReference>
<dbReference type="EMBL" id="JAESWA010000023">
    <property type="protein sequence ID" value="MBL4933308.1"/>
    <property type="molecule type" value="Genomic_DNA"/>
</dbReference>
<proteinExistence type="inferred from homology"/>
<comment type="catalytic activity">
    <reaction evidence="12">
        <text>adenylyl-molybdopterin + molybdate = Mo-molybdopterin + AMP + H(+)</text>
        <dbReference type="Rhea" id="RHEA:35047"/>
        <dbReference type="ChEBI" id="CHEBI:15378"/>
        <dbReference type="ChEBI" id="CHEBI:36264"/>
        <dbReference type="ChEBI" id="CHEBI:62727"/>
        <dbReference type="ChEBI" id="CHEBI:71302"/>
        <dbReference type="ChEBI" id="CHEBI:456215"/>
        <dbReference type="EC" id="2.10.1.1"/>
    </reaction>
</comment>
<evidence type="ECO:0000256" key="5">
    <source>
        <dbReference type="ARBA" id="ARBA00013269"/>
    </source>
</evidence>
<evidence type="ECO:0000256" key="10">
    <source>
        <dbReference type="ARBA" id="ARBA00022842"/>
    </source>
</evidence>
<dbReference type="InterPro" id="IPR005111">
    <property type="entry name" value="MoeA_C_domain_IV"/>
</dbReference>
<keyword evidence="11 13" id="KW-0501">Molybdenum cofactor biosynthesis</keyword>
<dbReference type="SMART" id="SM00852">
    <property type="entry name" value="MoCF_biosynth"/>
    <property type="match status" value="1"/>
</dbReference>
<dbReference type="Gene3D" id="2.40.340.10">
    <property type="entry name" value="MoeA, C-terminal, domain IV"/>
    <property type="match status" value="1"/>
</dbReference>
<dbReference type="AlphaFoldDB" id="A0A937FHM1"/>
<name>A0A937FHM1_9CLOT</name>
<keyword evidence="10 13" id="KW-0460">Magnesium</keyword>
<evidence type="ECO:0000259" key="14">
    <source>
        <dbReference type="SMART" id="SM00852"/>
    </source>
</evidence>
<accession>A0A937FHM1</accession>
<dbReference type="CDD" id="cd00887">
    <property type="entry name" value="MoeA"/>
    <property type="match status" value="1"/>
</dbReference>
<dbReference type="Proteomes" id="UP000623681">
    <property type="component" value="Unassembled WGS sequence"/>
</dbReference>
<dbReference type="GO" id="GO:0006777">
    <property type="term" value="P:Mo-molybdopterin cofactor biosynthetic process"/>
    <property type="evidence" value="ECO:0007669"/>
    <property type="project" value="UniProtKB-UniRule"/>
</dbReference>
<dbReference type="GO" id="GO:0005829">
    <property type="term" value="C:cytosol"/>
    <property type="evidence" value="ECO:0007669"/>
    <property type="project" value="TreeGrafter"/>
</dbReference>
<dbReference type="GO" id="GO:0061599">
    <property type="term" value="F:molybdopterin molybdotransferase activity"/>
    <property type="evidence" value="ECO:0007669"/>
    <property type="project" value="UniProtKB-UniRule"/>
</dbReference>
<keyword evidence="8 13" id="KW-0808">Transferase</keyword>
<reference evidence="15" key="1">
    <citation type="submission" date="2021-01" db="EMBL/GenBank/DDBJ databases">
        <title>Genome public.</title>
        <authorList>
            <person name="Liu C."/>
            <person name="Sun Q."/>
        </authorList>
    </citation>
    <scope>NUCLEOTIDE SEQUENCE</scope>
    <source>
        <strain evidence="15">YIM B02565</strain>
    </source>
</reference>
<evidence type="ECO:0000256" key="4">
    <source>
        <dbReference type="ARBA" id="ARBA00010763"/>
    </source>
</evidence>
<evidence type="ECO:0000256" key="6">
    <source>
        <dbReference type="ARBA" id="ARBA00021108"/>
    </source>
</evidence>
<comment type="cofactor">
    <cofactor evidence="1 13">
        <name>Mg(2+)</name>
        <dbReference type="ChEBI" id="CHEBI:18420"/>
    </cofactor>
</comment>
<dbReference type="InterPro" id="IPR038987">
    <property type="entry name" value="MoeA-like"/>
</dbReference>
<dbReference type="PANTHER" id="PTHR10192">
    <property type="entry name" value="MOLYBDOPTERIN BIOSYNTHESIS PROTEIN"/>
    <property type="match status" value="1"/>
</dbReference>
<dbReference type="RefSeq" id="WP_202768725.1">
    <property type="nucleotide sequence ID" value="NZ_JAESWA010000023.1"/>
</dbReference>
<comment type="function">
    <text evidence="2 13">Catalyzes the insertion of molybdate into adenylated molybdopterin with the concomitant release of AMP.</text>
</comment>
<gene>
    <name evidence="15" type="ORF">JK634_15950</name>
</gene>
<dbReference type="SUPFAM" id="SSF53218">
    <property type="entry name" value="Molybdenum cofactor biosynthesis proteins"/>
    <property type="match status" value="1"/>
</dbReference>
<comment type="pathway">
    <text evidence="3 13">Cofactor biosynthesis; molybdopterin biosynthesis.</text>
</comment>
<evidence type="ECO:0000256" key="3">
    <source>
        <dbReference type="ARBA" id="ARBA00005046"/>
    </source>
</evidence>
<evidence type="ECO:0000256" key="11">
    <source>
        <dbReference type="ARBA" id="ARBA00023150"/>
    </source>
</evidence>
<dbReference type="SUPFAM" id="SSF63867">
    <property type="entry name" value="MoeA C-terminal domain-like"/>
    <property type="match status" value="1"/>
</dbReference>
<organism evidence="15 16">
    <name type="scientific">Clostridium paridis</name>
    <dbReference type="NCBI Taxonomy" id="2803863"/>
    <lineage>
        <taxon>Bacteria</taxon>
        <taxon>Bacillati</taxon>
        <taxon>Bacillota</taxon>
        <taxon>Clostridia</taxon>
        <taxon>Eubacteriales</taxon>
        <taxon>Clostridiaceae</taxon>
        <taxon>Clostridium</taxon>
    </lineage>
</organism>
<dbReference type="EC" id="2.10.1.1" evidence="5 13"/>
<sequence>MIKVEEAINTILSSTSTLKTEVVDIMEALNRILGEDIYSKENIPPFNNSAMDGYAVISSCFDNFDEESGVLLNIEGNIPAGYELKVSPCKETAIRIMTGAKVPEGYDTVIPIEYTKSNNNKVMILKRARRWENVRFQGEDIKEGDLVLKKGELINPTKIGMLAALNVKYVKVAVKPKVAILATGDELINLGEELLPGKIRNINSYSLQSMLIDAGCNVEDLGIAKDNRYEIINKLKRAKECDILIISGGVSVGDYDYTKITLKEMGAEEKFWKIAVKPGKPVLFSILGNTLVFGLPGNPASTVVAFQEFVLPSIYKLQGRINKQLNKVTAVLEESIKKKPGKVHFLSGKCFLKEGRLYVKAMKKQSSGSFSSIINSNCFIVVPEEVTEIKKGEEVLIQITNEIGE</sequence>
<evidence type="ECO:0000313" key="15">
    <source>
        <dbReference type="EMBL" id="MBL4933308.1"/>
    </source>
</evidence>
<dbReference type="SUPFAM" id="SSF63882">
    <property type="entry name" value="MoeA N-terminal region -like"/>
    <property type="match status" value="1"/>
</dbReference>
<evidence type="ECO:0000256" key="9">
    <source>
        <dbReference type="ARBA" id="ARBA00022723"/>
    </source>
</evidence>
<evidence type="ECO:0000256" key="2">
    <source>
        <dbReference type="ARBA" id="ARBA00002901"/>
    </source>
</evidence>
<evidence type="ECO:0000313" key="16">
    <source>
        <dbReference type="Proteomes" id="UP000623681"/>
    </source>
</evidence>
<keyword evidence="7 13" id="KW-0500">Molybdenum</keyword>